<feature type="region of interest" description="Disordered" evidence="1">
    <location>
        <begin position="132"/>
        <end position="151"/>
    </location>
</feature>
<name>A0A9W8DSL9_9FUNG</name>
<dbReference type="EMBL" id="JANBPU010000006">
    <property type="protein sequence ID" value="KAJ1921194.1"/>
    <property type="molecule type" value="Genomic_DNA"/>
</dbReference>
<dbReference type="InterPro" id="IPR048337">
    <property type="entry name" value="FAM50A/XAP5_C"/>
</dbReference>
<dbReference type="GO" id="GO:0005634">
    <property type="term" value="C:nucleus"/>
    <property type="evidence" value="ECO:0007669"/>
    <property type="project" value="InterPro"/>
</dbReference>
<dbReference type="Pfam" id="PF04921">
    <property type="entry name" value="XAP5"/>
    <property type="match status" value="1"/>
</dbReference>
<evidence type="ECO:0000256" key="1">
    <source>
        <dbReference type="SAM" id="MobiDB-lite"/>
    </source>
</evidence>
<accession>A0A9W8DSL9</accession>
<proteinExistence type="predicted"/>
<keyword evidence="4" id="KW-1185">Reference proteome</keyword>
<gene>
    <name evidence="3" type="ORF">H4219_000793</name>
</gene>
<dbReference type="PANTHER" id="PTHR12722:SF0">
    <property type="entry name" value="PROTEIN FAM50A"/>
    <property type="match status" value="1"/>
</dbReference>
<reference evidence="3" key="1">
    <citation type="submission" date="2022-07" db="EMBL/GenBank/DDBJ databases">
        <title>Phylogenomic reconstructions and comparative analyses of Kickxellomycotina fungi.</title>
        <authorList>
            <person name="Reynolds N.K."/>
            <person name="Stajich J.E."/>
            <person name="Barry K."/>
            <person name="Grigoriev I.V."/>
            <person name="Crous P."/>
            <person name="Smith M.E."/>
        </authorList>
    </citation>
    <scope>NUCLEOTIDE SEQUENCE</scope>
    <source>
        <strain evidence="3">NBRC 100468</strain>
    </source>
</reference>
<dbReference type="OrthoDB" id="1562195at2759"/>
<feature type="compositionally biased region" description="Basic residues" evidence="1">
    <location>
        <begin position="94"/>
        <end position="103"/>
    </location>
</feature>
<evidence type="ECO:0000313" key="4">
    <source>
        <dbReference type="Proteomes" id="UP001150538"/>
    </source>
</evidence>
<dbReference type="AlphaFoldDB" id="A0A9W8DSL9"/>
<protein>
    <recommendedName>
        <fullName evidence="2">FAM50A/XAP5 C-terminal domain-containing protein</fullName>
    </recommendedName>
</protein>
<dbReference type="PANTHER" id="PTHR12722">
    <property type="entry name" value="XAP-5 PROTEIN-RELATED"/>
    <property type="match status" value="1"/>
</dbReference>
<dbReference type="Proteomes" id="UP001150538">
    <property type="component" value="Unassembled WGS sequence"/>
</dbReference>
<dbReference type="InterPro" id="IPR007005">
    <property type="entry name" value="XAP5"/>
</dbReference>
<feature type="region of interest" description="Disordered" evidence="1">
    <location>
        <begin position="81"/>
        <end position="104"/>
    </location>
</feature>
<evidence type="ECO:0000259" key="2">
    <source>
        <dbReference type="Pfam" id="PF04921"/>
    </source>
</evidence>
<feature type="domain" description="FAM50A/XAP5 C-terminal" evidence="2">
    <location>
        <begin position="194"/>
        <end position="329"/>
    </location>
</feature>
<organism evidence="3 4">
    <name type="scientific">Mycoemilia scoparia</name>
    <dbReference type="NCBI Taxonomy" id="417184"/>
    <lineage>
        <taxon>Eukaryota</taxon>
        <taxon>Fungi</taxon>
        <taxon>Fungi incertae sedis</taxon>
        <taxon>Zoopagomycota</taxon>
        <taxon>Kickxellomycotina</taxon>
        <taxon>Kickxellomycetes</taxon>
        <taxon>Kickxellales</taxon>
        <taxon>Kickxellaceae</taxon>
        <taxon>Mycoemilia</taxon>
    </lineage>
</organism>
<sequence>MAEYKGGGKEGYRHSLLEKQRQAMLADFDRQKKKITKDSEIIVGNDRFVSENDGMEATLKKSTVGLVKLEDFQRIRENLEEQREREAAKTAVKKEKKTKKRKKYTEATKLSFDVGDDEEEVAGASEGDSIKKGKALKKDKSDEDSKKADAKKLTKNPFVDTSFLPDRDRDAEEAMLRESLRQEWLSKQEKIKKERIQITYSYWDGSGHRKQVECSKGDTIAMFLEKCREQVKELRGCSVDSLMYIKEDLIIPHHYTFYEFIVNKARGKSGPLFSFDVHEDIRMISDATVEKDESHAGKVCERSWYERNKHIFPASRWEIYDPEKDYGKYSIKGS</sequence>
<comment type="caution">
    <text evidence="3">The sequence shown here is derived from an EMBL/GenBank/DDBJ whole genome shotgun (WGS) entry which is preliminary data.</text>
</comment>
<evidence type="ECO:0000313" key="3">
    <source>
        <dbReference type="EMBL" id="KAJ1921194.1"/>
    </source>
</evidence>
<dbReference type="GO" id="GO:0006325">
    <property type="term" value="P:chromatin organization"/>
    <property type="evidence" value="ECO:0007669"/>
    <property type="project" value="TreeGrafter"/>
</dbReference>